<accession>A0ACB7PR92</accession>
<keyword evidence="2" id="KW-1185">Reference proteome</keyword>
<gene>
    <name evidence="1" type="ORF">F5144DRAFT_554446</name>
</gene>
<organism evidence="1 2">
    <name type="scientific">Chaetomium tenue</name>
    <dbReference type="NCBI Taxonomy" id="1854479"/>
    <lineage>
        <taxon>Eukaryota</taxon>
        <taxon>Fungi</taxon>
        <taxon>Dikarya</taxon>
        <taxon>Ascomycota</taxon>
        <taxon>Pezizomycotina</taxon>
        <taxon>Sordariomycetes</taxon>
        <taxon>Sordariomycetidae</taxon>
        <taxon>Sordariales</taxon>
        <taxon>Chaetomiaceae</taxon>
        <taxon>Chaetomium</taxon>
    </lineage>
</organism>
<dbReference type="EMBL" id="JAGIZQ010000001">
    <property type="protein sequence ID" value="KAH6649871.1"/>
    <property type="molecule type" value="Genomic_DNA"/>
</dbReference>
<dbReference type="Proteomes" id="UP000724584">
    <property type="component" value="Unassembled WGS sequence"/>
</dbReference>
<name>A0ACB7PR92_9PEZI</name>
<comment type="caution">
    <text evidence="1">The sequence shown here is derived from an EMBL/GenBank/DDBJ whole genome shotgun (WGS) entry which is preliminary data.</text>
</comment>
<evidence type="ECO:0000313" key="2">
    <source>
        <dbReference type="Proteomes" id="UP000724584"/>
    </source>
</evidence>
<evidence type="ECO:0000313" key="1">
    <source>
        <dbReference type="EMBL" id="KAH6649871.1"/>
    </source>
</evidence>
<reference evidence="1 2" key="1">
    <citation type="journal article" date="2021" name="Nat. Commun.">
        <title>Genetic determinants of endophytism in the Arabidopsis root mycobiome.</title>
        <authorList>
            <person name="Mesny F."/>
            <person name="Miyauchi S."/>
            <person name="Thiergart T."/>
            <person name="Pickel B."/>
            <person name="Atanasova L."/>
            <person name="Karlsson M."/>
            <person name="Huettel B."/>
            <person name="Barry K.W."/>
            <person name="Haridas S."/>
            <person name="Chen C."/>
            <person name="Bauer D."/>
            <person name="Andreopoulos W."/>
            <person name="Pangilinan J."/>
            <person name="LaButti K."/>
            <person name="Riley R."/>
            <person name="Lipzen A."/>
            <person name="Clum A."/>
            <person name="Drula E."/>
            <person name="Henrissat B."/>
            <person name="Kohler A."/>
            <person name="Grigoriev I.V."/>
            <person name="Martin F.M."/>
            <person name="Hacquard S."/>
        </authorList>
    </citation>
    <scope>NUCLEOTIDE SEQUENCE [LARGE SCALE GENOMIC DNA]</scope>
    <source>
        <strain evidence="1 2">MPI-SDFR-AT-0079</strain>
    </source>
</reference>
<proteinExistence type="predicted"/>
<protein>
    <submittedName>
        <fullName evidence="1">Uncharacterized protein</fullName>
    </submittedName>
</protein>
<sequence>MSFSSLVHDLSLRDTGALRRRGDASVSTVDDRASRISTAKSYTSTAATSVSISGDISSQLHAGYSHPLARSWQAERQLTKSMLIYPLFISDQDDEEVLIPSLPGQCRRGIDRLVPFLEPLVHKGLRSVILFGVPVAPGVKDALGTAADDPEGPVIRSIRLLRQRFPHLYIVCDVCLCEYTSHGHCGILRDDGSLNNQLSVDRISDVAIAYARAGAHCVAPSDMNDGRIRAIKLKLIEEGIAHNVTLMSYAAKFSGCLYGPFRDAAGSVPSFGDRKCYQLPPGGRGLARRAIVRDINEGADIIMVKPAGQYLDIIADAKELGRDLPIAAYQVSGEFAMIHAGAKAGVFDLKAMAFESTEGILRAGATIIVSYFVPEFLDWLSD</sequence>